<dbReference type="GO" id="GO:0004315">
    <property type="term" value="F:3-oxoacyl-[acyl-carrier-protein] synthase activity"/>
    <property type="evidence" value="ECO:0007669"/>
    <property type="project" value="InterPro"/>
</dbReference>
<dbReference type="Pfam" id="PF22621">
    <property type="entry name" value="CurL-like_PKS_C"/>
    <property type="match status" value="1"/>
</dbReference>
<keyword evidence="7" id="KW-0560">Oxidoreductase</keyword>
<keyword evidence="6" id="KW-0677">Repeat</keyword>
<dbReference type="Gene3D" id="3.30.559.30">
    <property type="entry name" value="Nonribosomal peptide synthetase, condensation domain"/>
    <property type="match status" value="1"/>
</dbReference>
<dbReference type="Pfam" id="PF02801">
    <property type="entry name" value="Ketoacyl-synt_C"/>
    <property type="match status" value="1"/>
</dbReference>
<feature type="active site" description="Proton donor; for dehydratase activity" evidence="11">
    <location>
        <position position="1189"/>
    </location>
</feature>
<dbReference type="Gene3D" id="3.40.50.150">
    <property type="entry name" value="Vaccinia Virus protein VP39"/>
    <property type="match status" value="1"/>
</dbReference>
<dbReference type="GO" id="GO:0004312">
    <property type="term" value="F:fatty acid synthase activity"/>
    <property type="evidence" value="ECO:0007669"/>
    <property type="project" value="TreeGrafter"/>
</dbReference>
<dbReference type="InterPro" id="IPR014031">
    <property type="entry name" value="Ketoacyl_synth_C"/>
</dbReference>
<dbReference type="Pfam" id="PF07993">
    <property type="entry name" value="NAD_binding_4"/>
    <property type="match status" value="1"/>
</dbReference>
<dbReference type="PROSITE" id="PS00606">
    <property type="entry name" value="KS3_1"/>
    <property type="match status" value="1"/>
</dbReference>
<dbReference type="Pfam" id="PF08242">
    <property type="entry name" value="Methyltransf_12"/>
    <property type="match status" value="1"/>
</dbReference>
<dbReference type="Pfam" id="PF00550">
    <property type="entry name" value="PP-binding"/>
    <property type="match status" value="1"/>
</dbReference>
<dbReference type="Proteomes" id="UP000594364">
    <property type="component" value="Chromosome 2"/>
</dbReference>
<dbReference type="Gene3D" id="3.40.50.12780">
    <property type="entry name" value="N-terminal domain of ligase-like"/>
    <property type="match status" value="1"/>
</dbReference>
<dbReference type="InterPro" id="IPR045851">
    <property type="entry name" value="AMP-bd_C_sf"/>
</dbReference>
<dbReference type="FunFam" id="3.40.47.10:FF:000019">
    <property type="entry name" value="Polyketide synthase type I"/>
    <property type="match status" value="1"/>
</dbReference>
<dbReference type="Gene3D" id="3.30.70.3290">
    <property type="match status" value="1"/>
</dbReference>
<evidence type="ECO:0000256" key="11">
    <source>
        <dbReference type="PROSITE-ProRule" id="PRU01363"/>
    </source>
</evidence>
<dbReference type="PANTHER" id="PTHR43775">
    <property type="entry name" value="FATTY ACID SYNTHASE"/>
    <property type="match status" value="1"/>
</dbReference>
<dbReference type="InterPro" id="IPR001227">
    <property type="entry name" value="Ac_transferase_dom_sf"/>
</dbReference>
<dbReference type="PROSITE" id="PS52019">
    <property type="entry name" value="PKS_MFAS_DH"/>
    <property type="match status" value="1"/>
</dbReference>
<dbReference type="Pfam" id="PF00501">
    <property type="entry name" value="AMP-binding"/>
    <property type="match status" value="1"/>
</dbReference>
<dbReference type="CDD" id="cd19532">
    <property type="entry name" value="C_PKS-NRPS"/>
    <property type="match status" value="1"/>
</dbReference>
<evidence type="ECO:0000256" key="10">
    <source>
        <dbReference type="ARBA" id="ARBA00029454"/>
    </source>
</evidence>
<dbReference type="InterPro" id="IPR014043">
    <property type="entry name" value="Acyl_transferase_dom"/>
</dbReference>
<dbReference type="InterPro" id="IPR023213">
    <property type="entry name" value="CAT-like_dom_sf"/>
</dbReference>
<accession>A0A7S9PU56</accession>
<dbReference type="Pfam" id="PF21089">
    <property type="entry name" value="PKS_DH_N"/>
    <property type="match status" value="1"/>
</dbReference>
<proteinExistence type="inferred from homology"/>
<keyword evidence="17" id="KW-1185">Reference proteome</keyword>
<dbReference type="CDD" id="cd00833">
    <property type="entry name" value="PKS"/>
    <property type="match status" value="1"/>
</dbReference>
<comment type="similarity">
    <text evidence="9">In the C-terminal section; belongs to the NRP synthetase family.</text>
</comment>
<dbReference type="Gene3D" id="3.40.366.10">
    <property type="entry name" value="Malonyl-Coenzyme A Acyl Carrier Protein, domain 2"/>
    <property type="match status" value="1"/>
</dbReference>
<dbReference type="SUPFAM" id="SSF47336">
    <property type="entry name" value="ACP-like"/>
    <property type="match status" value="1"/>
</dbReference>
<dbReference type="InterPro" id="IPR049900">
    <property type="entry name" value="PKS_mFAS_DH"/>
</dbReference>
<dbReference type="InterPro" id="IPR013120">
    <property type="entry name" value="FAR_NAD-bd"/>
</dbReference>
<evidence type="ECO:0000313" key="17">
    <source>
        <dbReference type="Proteomes" id="UP000594364"/>
    </source>
</evidence>
<dbReference type="Gene3D" id="3.40.50.720">
    <property type="entry name" value="NAD(P)-binding Rossmann-like Domain"/>
    <property type="match status" value="2"/>
</dbReference>
<dbReference type="InterPro" id="IPR006162">
    <property type="entry name" value="Ppantetheine_attach_site"/>
</dbReference>
<dbReference type="SUPFAM" id="SSF52151">
    <property type="entry name" value="FabD/lysophospholipase-like"/>
    <property type="match status" value="1"/>
</dbReference>
<dbReference type="InterPro" id="IPR036736">
    <property type="entry name" value="ACP-like_sf"/>
</dbReference>
<dbReference type="InterPro" id="IPR029063">
    <property type="entry name" value="SAM-dependent_MTases_sf"/>
</dbReference>
<dbReference type="Gene3D" id="3.40.47.10">
    <property type="match status" value="1"/>
</dbReference>
<dbReference type="InterPro" id="IPR000873">
    <property type="entry name" value="AMP-dep_synth/lig_dom"/>
</dbReference>
<keyword evidence="1" id="KW-0596">Phosphopantetheine</keyword>
<dbReference type="InterPro" id="IPR042104">
    <property type="entry name" value="PKS_dehydratase_sf"/>
</dbReference>
<dbReference type="InterPro" id="IPR020841">
    <property type="entry name" value="PKS_Beta-ketoAc_synthase_dom"/>
</dbReference>
<dbReference type="InterPro" id="IPR013968">
    <property type="entry name" value="PKS_KR"/>
</dbReference>
<dbReference type="Gene3D" id="3.30.300.30">
    <property type="match status" value="1"/>
</dbReference>
<evidence type="ECO:0000256" key="3">
    <source>
        <dbReference type="ARBA" id="ARBA00022598"/>
    </source>
</evidence>
<dbReference type="Pfam" id="PF14765">
    <property type="entry name" value="PS-DH"/>
    <property type="match status" value="1"/>
</dbReference>
<dbReference type="InterPro" id="IPR016039">
    <property type="entry name" value="Thiolase-like"/>
</dbReference>
<sequence length="4044" mass="444295">METGEMPPSQRGNEPIAIIGSGCRLPGGSNSPSALWKLLSEPRDVLCQIPPSRFDVRGFYHEDPQFPGHTNVKHSYLLQENIARFDAAFFNITPTEAMAMDPQQRLLLETVYEAMEAAGLTIQGLKGSDTGVYVGQMYGDYEALQNRDLHRVPTYHGLGISRSIVSNRISYFFDWHGPSLTVDTACSSSLVAMHQAVQALRAGDVRVAVAAGTNLLLGPEPYIYESKLKMLSPEGRSRMWDKDANGYARGDGVAAVMLKTVRAALEDGDAIECIIRETGVNQDGRSRGITMPRAAAQAALIRATYERAGLDLTRDSDRCQYFEAHGTGTPAGDPVEAEAVHTAFFGHRENHESFGPKLLVGSIKTIIGHTESTAGLAGILKVSQALQHGQVPPNLLFNTLNPGIEPFYLNLEISQKLTPWPDLPQGSCRRASVNSFGFGGTNAHVILESCLEATSRVSRVSRVARSGGAAHAAGAGAGAGAGENDEGETPLTPLTPLTPFVFSAQSKPSLVASLGAYAAFLEQHPDTNLRDLAWSLQTRRSRLPLRIHFSSPTHGDLLSHVRQAAKNLQLGPRSTNAGDDQRERDARVLGLFTGQGAQWARMGAELIETSALASEMLSDLDKALGELPESDRPSWNLRGELLAHASSSNIGQAAISQPLCTAIQVILVQVLRAAGIKFSSVVGHSSGEIAAAFAAGYLSSKDAIRIAYYRGFHAHLAAGPNGVNGAMLAVGTTLEDAENLCSDEEFSGRIRLAACNSRTSVTLSGDEDAVSEMADILEDEGKFVRRLQVDTAYHSHHMDPCSQPYHHSIGNMSTSAPSLGPNCSWFSSVYPDQKPEDMAFIDPSYWVENMRSPVLFRQALENAIASGPFDVAIEVGPHPALKGPARDIMEALQIQIPYTGTLQRKCNPVHSMSDTLGYVWSCADNSSVDFERYEKSFGNRPEPQYLPGLPVYRWNHGQEYWNESIASRDLRQRTSPVHLLLGDLMSGSSSSHQLSWSHVLRPKDVPWIHGHRIQGQTVFPAAGYVVTALETIPFLAINQEVQLVELEDLAIHQAMVFDNEDQESGIEVRCTVCNIDRSNPSRIAAKFIYESCTAGASSFHLVADGKLLVHLGNPSPHILPAGKYGEFNLIDVPEERFYSTLKEIGYEYADSFKALTNLRRSLGRVSGSVNTTALESNGQTLAVHPAVLDAAFHSVLLAVSYPGDGELWSLHLPTHVRRVRVNPSLCGAQLIVEQQVPFEASVPSVSRQENRLGFEGDVEIRDPAGTSSAIQVEGLKVVPFTPATGADDEQKFYSMQWIDAEPDAAASGTCQPTDQERKLSDVLERGSFFYLGQLESKVPVDCPGRDDEYFAAYINYARHTIKQCEDGRHRYAKQCWLQDTEQDILEMAQSFSGRPEIKAMFAVGQHMHRSICGETTMLEHLIMNGILDDYYARALSMAQMTPILADSVAQVIRRYPTGKILEVGAGTGGATRQILQRIGDEFATYTFTDVSAGFFDNAKSEFSSHGGRMTYSVLDLEQDIKSQGFEDGTYDIVVASLVIHATKNLEQTLRRIRRLLKPGGYLIVCEITNADVIRVNALFGCLPGWWQGMDDGRTLGAAVNETQWDTLLRNAGFSGIDSISSVQDSMAFPTSVFVSQAVNDWVDFIREPLVAGPMISLERSIIKKLLIVGGATFQVSRLVEDVQKLIRPFCGDMVRLQSLETMDEASVTPDSTVLMLEDLDHHVFEDLTSPTFQSLKQLLGSEKTVLWVTQNRRTDNPYANMPVGFARTALWEVPELRLQFLDFEEIANIDPRTLVESLLRFQTLASSQERNQRGALFSVESEIIVTSDGRNKIQRMRPVRDANDRYNSARRPMEKMVSPKESSVMLTKKDVGYIIKEVSIPSTSANARDEDLVNLEVTHATLRAIRTSAGDFFVVIGECARTGVRYVTVTHSVRSSMMIRRSRLHLSPVPSQFAVGFLRHVAAELAMKPLLTCLGACKTVMMHNTPPELATHVQQSYNNTGINITFTTTSRDEAEHQKWTYIDPHSRSSLLGAILPLNTSACVDWTLPERPSGLSISNLTSSFGGSSMKLIDVDSVLPGTTCGRFPDGEDLLADAILKSALDEVLDTIPSHMYSVSDFSSVQINDVMDNKSPLDALTIVDWGADSVKVIIKPAQTELKPDRSYWLVGLSGSMGLSLADWMIDHGASNLVISSRRPNISKGWLDAAARRGAGVWVVSCDVTDLRSLRTTYDEIRRTAPPLAGVAQGAMVLKDMAIRDMGLEDFVDVVRPKVTGSLNLDSLLRDEALDFFVFFSSLAAVAGNPGQANYTAANAFMSGLAQQRRRRGAAASVMDLGPVIGTGVITRGFGHDVSAALADRGLVGVSEVDVHQLFAEAINSSNPASTGEGQMATTFRKIPESAPNRPLWYGYPQFACFTLQEATTEVNSPGKEANISVKDQLASAKSTEDVGKVITDSLFRELRKMLRLGDDYDLATSLRTDELGLDSLVAVRVRSWFLNNFHANIPALRILMGASLQDLILQALEDIPPELTPMVSAGRSPDSESDKLVSNESSQSSLRSMDGGDSEDGVTPPSTYAQTEAMPVEDTPLPSPSPGSAKDDEMKLQRTGQVSFTQSVFLFVHELLKDKSTLNNTGMLYLKGEIRIPDLSRAVRAMEIRHEALRTCIRVIDGRISQGVLQSSRLKLEHQKIRTRDEVIKVYAALRNHVFDLSSGYTSRVILLSLSPRDHFLLVAFHHIIFDRTSIGIFLKDLERMYDGGVRGTPDPLQYLDYSNTQYEEYESGRWKQNIKFWRAEFCTIPDPLPLHRSQVTDRRPLEQYTSHIIDFRADQKLSERIRQLARDHKSTSFHVYLAAFGVLLHRFLGVKDVCIGFADSCRTDDRTLTGVGPFLNMIPLRVEITGGQSIGNGIIECRKKAFEVLSHSLPFEVILNELQVIREPTHTPLAQAFLNYADNNTGEDQAYLGCQMEAMREDQAELPYDIALTVVNNTSGDTRIIMNVQASLYSEQQAKIIAHGFEDVLNEFVQDPKLPIGDDWRFRRETIEKALVAGRGTSLQLTWPQTVVHRFEEIVSSSGQHDAVEDDEGNSLTYEDLSKLIDRLAAEMLHNRVKQGHTVAVFQKPTVSWAVSVLAIMKIGAVYVPLDVATPVPRLSLMCNDCKPAAILVNEYTVSRVQELSVSQETPIIDVANIPKPQNDMMIPTLAQAGAAAVILYTSGSTGRPKAVVLQHTSLVQEIEHCARTYKLENHDVVLQQSAWSFDLSVSQMFMALCAGARLQIVCHTMRPDPDSIIHTISRHGITATYATPTEYKSWLARDRKMIASMSAWKLALVAGEPVTRDLFQLFRGLDRKDVRLFNIYGPTETTCGSTKMELRYQDPELGQCGTIPVGWASVNEAVYILDSNQNLQPIGQTGEVVIGGVGVSLGYFNDAESTRAAFVPNPFVTSEDISRGWTTMYRTGDLGYLQPDGSLVLKGRVAGDTEIKLNGVRINLAEIEETVLLSADGALSDAVACLRSSSKHGDTQFVVVYVVFNCNSALGSDRSSFLQRLLQNLPLPSTTRPSALAPIQEIPRSLSGKVDRQALSKMPLPPKGSDLSRPSGMLHRELLLRTIWEQVIPDELVQLGQIDAETDFFSAGGSSLLLIQLRNKLEELLQISVPLLQLFQASTLRSMARLLAEEEELEEHTRDAERIDWNQETMIMSDLFPKEVSPGPPANLPSVPPRVVVLTGATGFLGRHLLEALLDEEHVDKVICIAVRNPSFDDTYSVELKSKLEFYQGDLTLPQLGLDDAAVSQIFGVADAVIHNGADVSHLKTYASLRKANFVSTQELVKMCLSRNVPLHYISTTGVSMYTSSETMAPVSVRHSHPPTDGHYGYIASKWTSEVFLENVQDKYGLPVVIHRPSSIIRPESDMAGDDPAADVVQNMLLYSRRISAVPAAMLELRGTLDLVRPETVSQRVIEAVMGPPRQSDAGGITYIHESGDVELRIRGMREHIQKATRGPVGAIPLDEWLLLAKAQGLSDSMASVFEGIGSGEGLNFPQLVTGGHGEPLFPNQS</sequence>
<evidence type="ECO:0000256" key="6">
    <source>
        <dbReference type="ARBA" id="ARBA00022737"/>
    </source>
</evidence>
<dbReference type="PROSITE" id="PS00012">
    <property type="entry name" value="PHOSPHOPANTETHEINE"/>
    <property type="match status" value="2"/>
</dbReference>
<dbReference type="SUPFAM" id="SSF53901">
    <property type="entry name" value="Thiolase-like"/>
    <property type="match status" value="1"/>
</dbReference>
<dbReference type="InterPro" id="IPR032821">
    <property type="entry name" value="PKS_assoc"/>
</dbReference>
<dbReference type="Pfam" id="PF00109">
    <property type="entry name" value="ketoacyl-synt"/>
    <property type="match status" value="1"/>
</dbReference>
<dbReference type="InterPro" id="IPR013217">
    <property type="entry name" value="Methyltransf_12"/>
</dbReference>
<dbReference type="SMART" id="SM00822">
    <property type="entry name" value="PKS_KR"/>
    <property type="match status" value="1"/>
</dbReference>
<dbReference type="GO" id="GO:0009403">
    <property type="term" value="P:toxin biosynthetic process"/>
    <property type="evidence" value="ECO:0007669"/>
    <property type="project" value="UniProtKB-ARBA"/>
</dbReference>
<keyword evidence="2" id="KW-0597">Phosphoprotein</keyword>
<dbReference type="SMART" id="SM00826">
    <property type="entry name" value="PKS_DH"/>
    <property type="match status" value="1"/>
</dbReference>
<dbReference type="Pfam" id="PF16197">
    <property type="entry name" value="KAsynt_C_assoc"/>
    <property type="match status" value="1"/>
</dbReference>
<dbReference type="EMBL" id="CP031386">
    <property type="protein sequence ID" value="QPG96704.1"/>
    <property type="molecule type" value="Genomic_DNA"/>
</dbReference>
<dbReference type="InterPro" id="IPR009081">
    <property type="entry name" value="PP-bd_ACP"/>
</dbReference>
<evidence type="ECO:0000256" key="12">
    <source>
        <dbReference type="SAM" id="MobiDB-lite"/>
    </source>
</evidence>
<feature type="region of interest" description="Disordered" evidence="12">
    <location>
        <begin position="469"/>
        <end position="492"/>
    </location>
</feature>
<dbReference type="Gene3D" id="3.30.559.10">
    <property type="entry name" value="Chloramphenicol acetyltransferase-like domain"/>
    <property type="match status" value="1"/>
</dbReference>
<evidence type="ECO:0000256" key="2">
    <source>
        <dbReference type="ARBA" id="ARBA00022553"/>
    </source>
</evidence>
<dbReference type="InterPro" id="IPR042099">
    <property type="entry name" value="ANL_N_sf"/>
</dbReference>
<dbReference type="InterPro" id="IPR020845">
    <property type="entry name" value="AMP-binding_CS"/>
</dbReference>
<keyword evidence="3" id="KW-0436">Ligase</keyword>
<evidence type="ECO:0000259" key="15">
    <source>
        <dbReference type="PROSITE" id="PS52019"/>
    </source>
</evidence>
<evidence type="ECO:0000256" key="1">
    <source>
        <dbReference type="ARBA" id="ARBA00022450"/>
    </source>
</evidence>
<dbReference type="SMART" id="SM00827">
    <property type="entry name" value="PKS_AT"/>
    <property type="match status" value="1"/>
</dbReference>
<dbReference type="SMART" id="SM00823">
    <property type="entry name" value="PKS_PP"/>
    <property type="match status" value="2"/>
</dbReference>
<dbReference type="Pfam" id="PF08659">
    <property type="entry name" value="KR"/>
    <property type="match status" value="1"/>
</dbReference>
<name>A0A7S9PU56_EPIFF</name>
<evidence type="ECO:0000256" key="8">
    <source>
        <dbReference type="ARBA" id="ARBA00023268"/>
    </source>
</evidence>
<evidence type="ECO:0000259" key="14">
    <source>
        <dbReference type="PROSITE" id="PS52004"/>
    </source>
</evidence>
<dbReference type="InterPro" id="IPR014030">
    <property type="entry name" value="Ketoacyl_synth_N"/>
</dbReference>
<comment type="similarity">
    <text evidence="10">Belongs to the NRP synthetase family.</text>
</comment>
<dbReference type="InterPro" id="IPR010071">
    <property type="entry name" value="AA_adenyl_dom"/>
</dbReference>
<feature type="domain" description="PKS/mFAS DH" evidence="15">
    <location>
        <begin position="978"/>
        <end position="1286"/>
    </location>
</feature>
<feature type="active site" description="Proton acceptor; for dehydratase activity" evidence="11">
    <location>
        <position position="1011"/>
    </location>
</feature>
<dbReference type="SUPFAM" id="SSF53335">
    <property type="entry name" value="S-adenosyl-L-methionine-dependent methyltransferases"/>
    <property type="match status" value="1"/>
</dbReference>
<feature type="domain" description="Ketosynthase family 3 (KS3)" evidence="14">
    <location>
        <begin position="13"/>
        <end position="449"/>
    </location>
</feature>
<dbReference type="SUPFAM" id="SSF55048">
    <property type="entry name" value="Probable ACP-binding domain of malonyl-CoA ACP transacylase"/>
    <property type="match status" value="1"/>
</dbReference>
<feature type="region of interest" description="N-terminal hotdog fold" evidence="11">
    <location>
        <begin position="978"/>
        <end position="1114"/>
    </location>
</feature>
<dbReference type="Gene3D" id="1.10.1200.10">
    <property type="entry name" value="ACP-like"/>
    <property type="match status" value="1"/>
</dbReference>
<organism evidence="16 17">
    <name type="scientific">Epichloe festucae (strain Fl1)</name>
    <dbReference type="NCBI Taxonomy" id="877507"/>
    <lineage>
        <taxon>Eukaryota</taxon>
        <taxon>Fungi</taxon>
        <taxon>Dikarya</taxon>
        <taxon>Ascomycota</taxon>
        <taxon>Pezizomycotina</taxon>
        <taxon>Sordariomycetes</taxon>
        <taxon>Hypocreomycetidae</taxon>
        <taxon>Hypocreales</taxon>
        <taxon>Clavicipitaceae</taxon>
        <taxon>Epichloe</taxon>
    </lineage>
</organism>
<evidence type="ECO:0000256" key="4">
    <source>
        <dbReference type="ARBA" id="ARBA00022603"/>
    </source>
</evidence>
<dbReference type="GO" id="GO:0006633">
    <property type="term" value="P:fatty acid biosynthetic process"/>
    <property type="evidence" value="ECO:0007669"/>
    <property type="project" value="InterPro"/>
</dbReference>
<dbReference type="SMART" id="SM00825">
    <property type="entry name" value="PKS_KS"/>
    <property type="match status" value="1"/>
</dbReference>
<dbReference type="PROSITE" id="PS00455">
    <property type="entry name" value="AMP_BINDING"/>
    <property type="match status" value="1"/>
</dbReference>
<dbReference type="SUPFAM" id="SSF52777">
    <property type="entry name" value="CoA-dependent acyltransferases"/>
    <property type="match status" value="2"/>
</dbReference>
<evidence type="ECO:0000256" key="9">
    <source>
        <dbReference type="ARBA" id="ARBA00029443"/>
    </source>
</evidence>
<dbReference type="InterPro" id="IPR050091">
    <property type="entry name" value="PKS_NRPS_Biosynth_Enz"/>
</dbReference>
<keyword evidence="5" id="KW-0808">Transferase</keyword>
<feature type="compositionally biased region" description="Polar residues" evidence="12">
    <location>
        <begin position="2546"/>
        <end position="2555"/>
    </location>
</feature>
<dbReference type="OrthoDB" id="329835at2759"/>
<reference evidence="16 17" key="1">
    <citation type="journal article" date="2018" name="PLoS Genet.">
        <title>Repeat elements organise 3D genome structure and mediate transcription in the filamentous fungus Epichloe festucae.</title>
        <authorList>
            <person name="Winter D.J."/>
            <person name="Ganley A.R.D."/>
            <person name="Young C.A."/>
            <person name="Liachko I."/>
            <person name="Schardl C.L."/>
            <person name="Dupont P.Y."/>
            <person name="Berry D."/>
            <person name="Ram A."/>
            <person name="Scott B."/>
            <person name="Cox M.P."/>
        </authorList>
    </citation>
    <scope>NUCLEOTIDE SEQUENCE [LARGE SCALE GENOMIC DNA]</scope>
    <source>
        <strain evidence="16 17">Fl1</strain>
    </source>
</reference>
<dbReference type="InterPro" id="IPR016036">
    <property type="entry name" value="Malonyl_transacylase_ACP-bd"/>
</dbReference>
<feature type="region of interest" description="C-terminal hotdog fold" evidence="11">
    <location>
        <begin position="1129"/>
        <end position="1286"/>
    </location>
</feature>
<feature type="domain" description="Carrier" evidence="13">
    <location>
        <begin position="3589"/>
        <end position="3669"/>
    </location>
</feature>
<dbReference type="SUPFAM" id="SSF56801">
    <property type="entry name" value="Acetyl-CoA synthetase-like"/>
    <property type="match status" value="1"/>
</dbReference>
<evidence type="ECO:0000259" key="13">
    <source>
        <dbReference type="PROSITE" id="PS50075"/>
    </source>
</evidence>
<dbReference type="InterPro" id="IPR057326">
    <property type="entry name" value="KR_dom"/>
</dbReference>
<keyword evidence="8" id="KW-0511">Multifunctional enzyme</keyword>
<dbReference type="SUPFAM" id="SSF51735">
    <property type="entry name" value="NAD(P)-binding Rossmann-fold domains"/>
    <property type="match status" value="2"/>
</dbReference>
<dbReference type="PROSITE" id="PS50075">
    <property type="entry name" value="CARRIER"/>
    <property type="match status" value="1"/>
</dbReference>
<evidence type="ECO:0000256" key="5">
    <source>
        <dbReference type="ARBA" id="ARBA00022679"/>
    </source>
</evidence>
<dbReference type="CDD" id="cd02440">
    <property type="entry name" value="AdoMet_MTases"/>
    <property type="match status" value="1"/>
</dbReference>
<dbReference type="PROSITE" id="PS52004">
    <property type="entry name" value="KS3_2"/>
    <property type="match status" value="1"/>
</dbReference>
<dbReference type="Pfam" id="PF00698">
    <property type="entry name" value="Acyl_transf_1"/>
    <property type="match status" value="1"/>
</dbReference>
<evidence type="ECO:0000313" key="16">
    <source>
        <dbReference type="EMBL" id="QPG96704.1"/>
    </source>
</evidence>
<keyword evidence="4" id="KW-0489">Methyltransferase</keyword>
<dbReference type="GO" id="GO:0016491">
    <property type="term" value="F:oxidoreductase activity"/>
    <property type="evidence" value="ECO:0007669"/>
    <property type="project" value="UniProtKB-KW"/>
</dbReference>
<dbReference type="NCBIfam" id="TIGR01733">
    <property type="entry name" value="AA-adenyl-dom"/>
    <property type="match status" value="1"/>
</dbReference>
<dbReference type="CDD" id="cd05930">
    <property type="entry name" value="A_NRPS"/>
    <property type="match status" value="1"/>
</dbReference>
<dbReference type="InterPro" id="IPR036291">
    <property type="entry name" value="NAD(P)-bd_dom_sf"/>
</dbReference>
<dbReference type="PANTHER" id="PTHR43775:SF20">
    <property type="entry name" value="HYBRID PKS-NRPS SYNTHETASE APDA"/>
    <property type="match status" value="1"/>
</dbReference>
<dbReference type="GO" id="GO:0016874">
    <property type="term" value="F:ligase activity"/>
    <property type="evidence" value="ECO:0007669"/>
    <property type="project" value="UniProtKB-KW"/>
</dbReference>
<dbReference type="InterPro" id="IPR049551">
    <property type="entry name" value="PKS_DH_C"/>
</dbReference>
<dbReference type="GO" id="GO:0008168">
    <property type="term" value="F:methyltransferase activity"/>
    <property type="evidence" value="ECO:0007669"/>
    <property type="project" value="UniProtKB-KW"/>
</dbReference>
<dbReference type="InterPro" id="IPR049552">
    <property type="entry name" value="PKS_DH_N"/>
</dbReference>
<dbReference type="InterPro" id="IPR018201">
    <property type="entry name" value="Ketoacyl_synth_AS"/>
</dbReference>
<dbReference type="GO" id="GO:0031177">
    <property type="term" value="F:phosphopantetheine binding"/>
    <property type="evidence" value="ECO:0007669"/>
    <property type="project" value="InterPro"/>
</dbReference>
<feature type="region of interest" description="Disordered" evidence="12">
    <location>
        <begin position="2528"/>
        <end position="2599"/>
    </location>
</feature>
<evidence type="ECO:0000256" key="7">
    <source>
        <dbReference type="ARBA" id="ARBA00023002"/>
    </source>
</evidence>
<dbReference type="Pfam" id="PF00668">
    <property type="entry name" value="Condensation"/>
    <property type="match status" value="1"/>
</dbReference>
<dbReference type="Gene3D" id="3.10.129.110">
    <property type="entry name" value="Polyketide synthase dehydratase"/>
    <property type="match status" value="1"/>
</dbReference>
<protein>
    <submittedName>
        <fullName evidence="16">Putative nrps-t1pks biosynthetic cluster</fullName>
    </submittedName>
</protein>
<dbReference type="InterPro" id="IPR020807">
    <property type="entry name" value="PKS_DH"/>
</dbReference>
<dbReference type="InterPro" id="IPR020806">
    <property type="entry name" value="PKS_PP-bd"/>
</dbReference>
<dbReference type="GO" id="GO:0032259">
    <property type="term" value="P:methylation"/>
    <property type="evidence" value="ECO:0007669"/>
    <property type="project" value="UniProtKB-KW"/>
</dbReference>
<dbReference type="InterPro" id="IPR001242">
    <property type="entry name" value="Condensation_dom"/>
</dbReference>
<dbReference type="InterPro" id="IPR016035">
    <property type="entry name" value="Acyl_Trfase/lysoPLipase"/>
</dbReference>
<gene>
    <name evidence="16" type="ORF">C2857_005036</name>
</gene>